<keyword evidence="4" id="KW-0378">Hydrolase</keyword>
<feature type="domain" description="Acetophenone carboxylase-like C-terminal" evidence="3">
    <location>
        <begin position="500"/>
        <end position="666"/>
    </location>
</feature>
<protein>
    <submittedName>
        <fullName evidence="4">N-methylhydantoinase A</fullName>
        <ecNumber evidence="4">3.5.2.14</ecNumber>
    </submittedName>
</protein>
<dbReference type="GO" id="GO:0006749">
    <property type="term" value="P:glutathione metabolic process"/>
    <property type="evidence" value="ECO:0007669"/>
    <property type="project" value="TreeGrafter"/>
</dbReference>
<gene>
    <name evidence="4" type="ORF">HNQ34_003319</name>
</gene>
<name>A0A7W8IT11_9BACL</name>
<dbReference type="GO" id="GO:0017168">
    <property type="term" value="F:5-oxoprolinase (ATP-hydrolyzing) activity"/>
    <property type="evidence" value="ECO:0007669"/>
    <property type="project" value="TreeGrafter"/>
</dbReference>
<proteinExistence type="predicted"/>
<dbReference type="Pfam" id="PF05378">
    <property type="entry name" value="Hydant_A_N"/>
    <property type="match status" value="1"/>
</dbReference>
<dbReference type="EMBL" id="JACHEP010000031">
    <property type="protein sequence ID" value="MBB5326200.1"/>
    <property type="molecule type" value="Genomic_DNA"/>
</dbReference>
<dbReference type="InterPro" id="IPR002821">
    <property type="entry name" value="Hydantoinase_A"/>
</dbReference>
<dbReference type="PANTHER" id="PTHR11365:SF23">
    <property type="entry name" value="HYPOTHETICAL 5-OXOPROLINASE (EUROFUNG)-RELATED"/>
    <property type="match status" value="1"/>
</dbReference>
<evidence type="ECO:0000259" key="3">
    <source>
        <dbReference type="Pfam" id="PF19278"/>
    </source>
</evidence>
<dbReference type="Pfam" id="PF19278">
    <property type="entry name" value="Hydant_A_C"/>
    <property type="match status" value="1"/>
</dbReference>
<dbReference type="GO" id="GO:0047423">
    <property type="term" value="F:N-methylhydantoinase (ATP-hydrolyzing) activity"/>
    <property type="evidence" value="ECO:0007669"/>
    <property type="project" value="UniProtKB-EC"/>
</dbReference>
<accession>A0A7W8IT11</accession>
<organism evidence="4 5">
    <name type="scientific">Anoxybacteroides tepidamans</name>
    <dbReference type="NCBI Taxonomy" id="265948"/>
    <lineage>
        <taxon>Bacteria</taxon>
        <taxon>Bacillati</taxon>
        <taxon>Bacillota</taxon>
        <taxon>Bacilli</taxon>
        <taxon>Bacillales</taxon>
        <taxon>Anoxybacillaceae</taxon>
        <taxon>Anoxybacteroides</taxon>
    </lineage>
</organism>
<dbReference type="InterPro" id="IPR045079">
    <property type="entry name" value="Oxoprolinase-like"/>
</dbReference>
<dbReference type="Proteomes" id="UP000520011">
    <property type="component" value="Unassembled WGS sequence"/>
</dbReference>
<dbReference type="EC" id="3.5.2.14" evidence="4"/>
<evidence type="ECO:0000313" key="4">
    <source>
        <dbReference type="EMBL" id="MBB5326200.1"/>
    </source>
</evidence>
<dbReference type="Pfam" id="PF01968">
    <property type="entry name" value="Hydantoinase_A"/>
    <property type="match status" value="1"/>
</dbReference>
<dbReference type="InterPro" id="IPR008040">
    <property type="entry name" value="Hydant_A_N"/>
</dbReference>
<dbReference type="GO" id="GO:0005829">
    <property type="term" value="C:cytosol"/>
    <property type="evidence" value="ECO:0007669"/>
    <property type="project" value="TreeGrafter"/>
</dbReference>
<feature type="domain" description="Hydantoinase A/oxoprolinase" evidence="1">
    <location>
        <begin position="200"/>
        <end position="485"/>
    </location>
</feature>
<dbReference type="RefSeq" id="WP_183256360.1">
    <property type="nucleotide sequence ID" value="NZ_JACHEP010000031.1"/>
</dbReference>
<feature type="domain" description="Hydantoinase/oxoprolinase N-terminal" evidence="2">
    <location>
        <begin position="5"/>
        <end position="178"/>
    </location>
</feature>
<evidence type="ECO:0000313" key="5">
    <source>
        <dbReference type="Proteomes" id="UP000520011"/>
    </source>
</evidence>
<dbReference type="InterPro" id="IPR049517">
    <property type="entry name" value="ACX-like_C"/>
</dbReference>
<evidence type="ECO:0000259" key="2">
    <source>
        <dbReference type="Pfam" id="PF05378"/>
    </source>
</evidence>
<dbReference type="PANTHER" id="PTHR11365">
    <property type="entry name" value="5-OXOPROLINASE RELATED"/>
    <property type="match status" value="1"/>
</dbReference>
<comment type="caution">
    <text evidence="4">The sequence shown here is derived from an EMBL/GenBank/DDBJ whole genome shotgun (WGS) entry which is preliminary data.</text>
</comment>
<dbReference type="SUPFAM" id="SSF53067">
    <property type="entry name" value="Actin-like ATPase domain"/>
    <property type="match status" value="1"/>
</dbReference>
<evidence type="ECO:0000259" key="1">
    <source>
        <dbReference type="Pfam" id="PF01968"/>
    </source>
</evidence>
<keyword evidence="5" id="KW-1185">Reference proteome</keyword>
<sequence length="682" mass="75318">MTRYRLGIDIGGTFTDLVLYDKKEDSYKTEKILTTSKNLADGVLKGMKNLVTDFKDIEYFVHGTTAGLNAFLERKGANVALIVTKGFRDIYEIGRANRPEMYNIKYRKPEPLVKRRNIFEVEERILYDGSIETSINLNQLNEVLNQIIEKGFNSVAVSLLHAYKNPEHEITVKNVIKQKAPHISVSLSHEVAREWREYERTSTTVINAYVAPIVENYLSSLEVRTRSDGLEGDLYIMKSNGGVMTSEIAKKMPIQTLLSGPVGGAVGSITLGNLTGYKNLICVDMGGTSFDVSLVIDGKPDVTSETSLEGFPILTPMVNIHTIGAGGGSIAWIEGGGLRVGPKSAGSDPGPACYGKGGTQATVTDANLVLGRLDEDGFLGGNMKLDRDAAYKAIKEIADRLGLGVLETAEGICDIVNAKMADAIRTLTVRKGIDPRDFALVAFGGAGPMHAISIAELLGIKKIIVPAVAGTFSAWGMLQTDIRHDTVRTFVSTLNKDDKVKMNALYEEMEEETKKILAQQKVKEENMLLQRTIDLRYVGQEYTVNVPFQSDESFSQLIALFHKMHEKIYGHSNSDGMVESVNIRVIGYGKIEKENEVEKRSISKRVTDVIARTHKQVIWNGVEQNTPVIASKHLHYGHSFYGPAIVEDPRTTIVIPKGYRVEVDRLGNFEITKEENKDGNEH</sequence>
<reference evidence="4 5" key="1">
    <citation type="submission" date="2020-08" db="EMBL/GenBank/DDBJ databases">
        <title>Genomic Encyclopedia of Type Strains, Phase IV (KMG-IV): sequencing the most valuable type-strain genomes for metagenomic binning, comparative biology and taxonomic classification.</title>
        <authorList>
            <person name="Goeker M."/>
        </authorList>
    </citation>
    <scope>NUCLEOTIDE SEQUENCE [LARGE SCALE GENOMIC DNA]</scope>
    <source>
        <strain evidence="4 5">DSM 16325</strain>
    </source>
</reference>
<dbReference type="AlphaFoldDB" id="A0A7W8IT11"/>
<dbReference type="InterPro" id="IPR043129">
    <property type="entry name" value="ATPase_NBD"/>
</dbReference>